<gene>
    <name evidence="1" type="ORF">E2C01_055330</name>
</gene>
<reference evidence="1 2" key="1">
    <citation type="submission" date="2019-05" db="EMBL/GenBank/DDBJ databases">
        <title>Another draft genome of Portunus trituberculatus and its Hox gene families provides insights of decapod evolution.</title>
        <authorList>
            <person name="Jeong J.-H."/>
            <person name="Song I."/>
            <person name="Kim S."/>
            <person name="Choi T."/>
            <person name="Kim D."/>
            <person name="Ryu S."/>
            <person name="Kim W."/>
        </authorList>
    </citation>
    <scope>NUCLEOTIDE SEQUENCE [LARGE SCALE GENOMIC DNA]</scope>
    <source>
        <tissue evidence="1">Muscle</tissue>
    </source>
</reference>
<dbReference type="GO" id="GO:0006044">
    <property type="term" value="P:N-acetylglucosamine metabolic process"/>
    <property type="evidence" value="ECO:0007669"/>
    <property type="project" value="TreeGrafter"/>
</dbReference>
<dbReference type="EMBL" id="VSRR010018349">
    <property type="protein sequence ID" value="MPC61262.1"/>
    <property type="molecule type" value="Genomic_DNA"/>
</dbReference>
<sequence>MVRYEDLSFNVYNMTKKLFDFFHLSYHPRVQAFLDTHTKQTIGGVSSTFRDSKVAPIHWQQDLSWKDVKQIQSTIFRKEVNRGAECAGIYLCGACIGTVSANKYASFCLREDGREDLVINWMLMLGVFV</sequence>
<dbReference type="InterPro" id="IPR027417">
    <property type="entry name" value="P-loop_NTPase"/>
</dbReference>
<dbReference type="OrthoDB" id="6138663at2759"/>
<dbReference type="GO" id="GO:0001517">
    <property type="term" value="F:N-acetylglucosamine 6-O-sulfotransferase activity"/>
    <property type="evidence" value="ECO:0007669"/>
    <property type="project" value="TreeGrafter"/>
</dbReference>
<comment type="caution">
    <text evidence="1">The sequence shown here is derived from an EMBL/GenBank/DDBJ whole genome shotgun (WGS) entry which is preliminary data.</text>
</comment>
<dbReference type="PANTHER" id="PTHR10704:SF44">
    <property type="entry name" value="LD35051P-RELATED"/>
    <property type="match status" value="1"/>
</dbReference>
<organism evidence="1 2">
    <name type="scientific">Portunus trituberculatus</name>
    <name type="common">Swimming crab</name>
    <name type="synonym">Neptunus trituberculatus</name>
    <dbReference type="NCBI Taxonomy" id="210409"/>
    <lineage>
        <taxon>Eukaryota</taxon>
        <taxon>Metazoa</taxon>
        <taxon>Ecdysozoa</taxon>
        <taxon>Arthropoda</taxon>
        <taxon>Crustacea</taxon>
        <taxon>Multicrustacea</taxon>
        <taxon>Malacostraca</taxon>
        <taxon>Eumalacostraca</taxon>
        <taxon>Eucarida</taxon>
        <taxon>Decapoda</taxon>
        <taxon>Pleocyemata</taxon>
        <taxon>Brachyura</taxon>
        <taxon>Eubrachyura</taxon>
        <taxon>Portunoidea</taxon>
        <taxon>Portunidae</taxon>
        <taxon>Portuninae</taxon>
        <taxon>Portunus</taxon>
    </lineage>
</organism>
<name>A0A5B7GQW3_PORTR</name>
<dbReference type="AlphaFoldDB" id="A0A5B7GQW3"/>
<dbReference type="SUPFAM" id="SSF52540">
    <property type="entry name" value="P-loop containing nucleoside triphosphate hydrolases"/>
    <property type="match status" value="1"/>
</dbReference>
<evidence type="ECO:0000313" key="1">
    <source>
        <dbReference type="EMBL" id="MPC61262.1"/>
    </source>
</evidence>
<dbReference type="InterPro" id="IPR051135">
    <property type="entry name" value="Gal/GlcNAc/GalNAc_ST"/>
</dbReference>
<dbReference type="Proteomes" id="UP000324222">
    <property type="component" value="Unassembled WGS sequence"/>
</dbReference>
<evidence type="ECO:0000313" key="2">
    <source>
        <dbReference type="Proteomes" id="UP000324222"/>
    </source>
</evidence>
<proteinExistence type="predicted"/>
<dbReference type="GO" id="GO:0006790">
    <property type="term" value="P:sulfur compound metabolic process"/>
    <property type="evidence" value="ECO:0007669"/>
    <property type="project" value="TreeGrafter"/>
</dbReference>
<dbReference type="PANTHER" id="PTHR10704">
    <property type="entry name" value="CARBOHYDRATE SULFOTRANSFERASE"/>
    <property type="match status" value="1"/>
</dbReference>
<dbReference type="Gene3D" id="3.40.50.300">
    <property type="entry name" value="P-loop containing nucleotide triphosphate hydrolases"/>
    <property type="match status" value="1"/>
</dbReference>
<protein>
    <submittedName>
        <fullName evidence="1">Uncharacterized protein</fullName>
    </submittedName>
</protein>
<accession>A0A5B7GQW3</accession>
<keyword evidence="2" id="KW-1185">Reference proteome</keyword>